<proteinExistence type="predicted"/>
<protein>
    <submittedName>
        <fullName evidence="1">Invasion associated locus B family protein</fullName>
    </submittedName>
</protein>
<sequence length="176" mass="18718">MTVAGMAAGVLAASAYAATSQETGNQESQPAQQKQTQNAPPREAWATTCTSPARGQPQDCVMEQRAIASETGQALALITIRVPQDTKKPVTMIQIPLGMFLPAGLSIDVDGNLSQTYPFQTCNANGCFVGFPVPDPTIQAMFNGNKLNITFQNLNKKPVVLPMSLAGFTGAYNRIK</sequence>
<accession>A0ACC5R8G7</accession>
<evidence type="ECO:0000313" key="1">
    <source>
        <dbReference type="EMBL" id="MBK1868969.1"/>
    </source>
</evidence>
<name>A0ACC5R8G7_9HYPH</name>
<dbReference type="EMBL" id="JAENHL010000007">
    <property type="protein sequence ID" value="MBK1868969.1"/>
    <property type="molecule type" value="Genomic_DNA"/>
</dbReference>
<keyword evidence="2" id="KW-1185">Reference proteome</keyword>
<comment type="caution">
    <text evidence="1">The sequence shown here is derived from an EMBL/GenBank/DDBJ whole genome shotgun (WGS) entry which is preliminary data.</text>
</comment>
<dbReference type="Proteomes" id="UP000616151">
    <property type="component" value="Unassembled WGS sequence"/>
</dbReference>
<evidence type="ECO:0000313" key="2">
    <source>
        <dbReference type="Proteomes" id="UP000616151"/>
    </source>
</evidence>
<reference evidence="1" key="1">
    <citation type="submission" date="2021-01" db="EMBL/GenBank/DDBJ databases">
        <authorList>
            <person name="Sun Q."/>
        </authorList>
    </citation>
    <scope>NUCLEOTIDE SEQUENCE</scope>
    <source>
        <strain evidence="1">YIM B02566</strain>
    </source>
</reference>
<organism evidence="1 2">
    <name type="scientific">Taklimakanibacter albus</name>
    <dbReference type="NCBI Taxonomy" id="2800327"/>
    <lineage>
        <taxon>Bacteria</taxon>
        <taxon>Pseudomonadati</taxon>
        <taxon>Pseudomonadota</taxon>
        <taxon>Alphaproteobacteria</taxon>
        <taxon>Hyphomicrobiales</taxon>
        <taxon>Aestuariivirgaceae</taxon>
        <taxon>Taklimakanibacter</taxon>
    </lineage>
</organism>
<gene>
    <name evidence="1" type="ORF">JHL16_21600</name>
</gene>